<feature type="region of interest" description="Disordered" evidence="5">
    <location>
        <begin position="8"/>
        <end position="37"/>
    </location>
</feature>
<evidence type="ECO:0000256" key="3">
    <source>
        <dbReference type="ARBA" id="ARBA00022833"/>
    </source>
</evidence>
<feature type="compositionally biased region" description="Basic residues" evidence="5">
    <location>
        <begin position="200"/>
        <end position="212"/>
    </location>
</feature>
<organism evidence="7 8">
    <name type="scientific">Caenorhabditis tropicalis</name>
    <dbReference type="NCBI Taxonomy" id="1561998"/>
    <lineage>
        <taxon>Eukaryota</taxon>
        <taxon>Metazoa</taxon>
        <taxon>Ecdysozoa</taxon>
        <taxon>Nematoda</taxon>
        <taxon>Chromadorea</taxon>
        <taxon>Rhabditida</taxon>
        <taxon>Rhabditina</taxon>
        <taxon>Rhabditomorpha</taxon>
        <taxon>Rhabditoidea</taxon>
        <taxon>Rhabditidae</taxon>
        <taxon>Peloderinae</taxon>
        <taxon>Caenorhabditis</taxon>
    </lineage>
</organism>
<feature type="compositionally biased region" description="Low complexity" evidence="5">
    <location>
        <begin position="20"/>
        <end position="32"/>
    </location>
</feature>
<keyword evidence="3" id="KW-0862">Zinc</keyword>
<feature type="region of interest" description="Disordered" evidence="5">
    <location>
        <begin position="198"/>
        <end position="221"/>
    </location>
</feature>
<protein>
    <submittedName>
        <fullName evidence="8">RING-type domain-containing protein</fullName>
    </submittedName>
</protein>
<keyword evidence="7" id="KW-1185">Reference proteome</keyword>
<dbReference type="PANTHER" id="PTHR44080:SF1">
    <property type="entry name" value="E3 UBIQUITIN-PROTEIN LIGASE COP1"/>
    <property type="match status" value="1"/>
</dbReference>
<dbReference type="Proteomes" id="UP000095282">
    <property type="component" value="Unplaced"/>
</dbReference>
<reference evidence="8" key="1">
    <citation type="submission" date="2016-11" db="UniProtKB">
        <authorList>
            <consortium name="WormBaseParasite"/>
        </authorList>
    </citation>
    <scope>IDENTIFICATION</scope>
</reference>
<evidence type="ECO:0000259" key="6">
    <source>
        <dbReference type="PROSITE" id="PS50089"/>
    </source>
</evidence>
<accession>A0A1I7UXE4</accession>
<keyword evidence="1" id="KW-0479">Metal-binding</keyword>
<dbReference type="InterPro" id="IPR017907">
    <property type="entry name" value="Znf_RING_CS"/>
</dbReference>
<dbReference type="GO" id="GO:0008270">
    <property type="term" value="F:zinc ion binding"/>
    <property type="evidence" value="ECO:0007669"/>
    <property type="project" value="UniProtKB-KW"/>
</dbReference>
<dbReference type="Pfam" id="PF13445">
    <property type="entry name" value="zf-RING_UBOX"/>
    <property type="match status" value="1"/>
</dbReference>
<dbReference type="GO" id="GO:0043161">
    <property type="term" value="P:proteasome-mediated ubiquitin-dependent protein catabolic process"/>
    <property type="evidence" value="ECO:0007669"/>
    <property type="project" value="TreeGrafter"/>
</dbReference>
<dbReference type="PANTHER" id="PTHR44080">
    <property type="entry name" value="E3 UBIQUITIN-PROTEIN LIGASE COP1"/>
    <property type="match status" value="1"/>
</dbReference>
<dbReference type="STRING" id="1561998.A0A1I7UXE4"/>
<keyword evidence="2 4" id="KW-0863">Zinc-finger</keyword>
<evidence type="ECO:0000256" key="2">
    <source>
        <dbReference type="ARBA" id="ARBA00022771"/>
    </source>
</evidence>
<dbReference type="SMART" id="SM00184">
    <property type="entry name" value="RING"/>
    <property type="match status" value="1"/>
</dbReference>
<name>A0A1I7UXE4_9PELO</name>
<dbReference type="CDD" id="cd16513">
    <property type="entry name" value="RING-HC_LONFs_rpt1"/>
    <property type="match status" value="1"/>
</dbReference>
<dbReference type="Gene3D" id="3.30.40.10">
    <property type="entry name" value="Zinc/RING finger domain, C3HC4 (zinc finger)"/>
    <property type="match status" value="1"/>
</dbReference>
<dbReference type="PROSITE" id="PS50089">
    <property type="entry name" value="ZF_RING_2"/>
    <property type="match status" value="1"/>
</dbReference>
<feature type="compositionally biased region" description="Polar residues" evidence="5">
    <location>
        <begin position="148"/>
        <end position="168"/>
    </location>
</feature>
<dbReference type="InterPro" id="IPR027370">
    <property type="entry name" value="Znf-RING_euk"/>
</dbReference>
<feature type="domain" description="RING-type" evidence="6">
    <location>
        <begin position="62"/>
        <end position="100"/>
    </location>
</feature>
<dbReference type="InterPro" id="IPR013083">
    <property type="entry name" value="Znf_RING/FYVE/PHD"/>
</dbReference>
<dbReference type="AlphaFoldDB" id="A0A1I7UXE4"/>
<dbReference type="InterPro" id="IPR042755">
    <property type="entry name" value="COP1"/>
</dbReference>
<evidence type="ECO:0000256" key="5">
    <source>
        <dbReference type="SAM" id="MobiDB-lite"/>
    </source>
</evidence>
<evidence type="ECO:0000256" key="4">
    <source>
        <dbReference type="PROSITE-ProRule" id="PRU00175"/>
    </source>
</evidence>
<evidence type="ECO:0000313" key="7">
    <source>
        <dbReference type="Proteomes" id="UP000095282"/>
    </source>
</evidence>
<dbReference type="GO" id="GO:0061630">
    <property type="term" value="F:ubiquitin protein ligase activity"/>
    <property type="evidence" value="ECO:0007669"/>
    <property type="project" value="InterPro"/>
</dbReference>
<dbReference type="SUPFAM" id="SSF57850">
    <property type="entry name" value="RING/U-box"/>
    <property type="match status" value="1"/>
</dbReference>
<dbReference type="eggNOG" id="ENOG502T3DP">
    <property type="taxonomic scope" value="Eukaryota"/>
</dbReference>
<sequence length="221" mass="24496">MTEICAVTDTSDGGSVQIRASPSHSSIANSSPTLESNATTSTACINDVQQPNRRDLSSELLCPLCDQLFDRPVMVTCGHSYCEPCIERHTRNTRSCVICKHDVGPFEAMIPSITLDNMVRKIKSQDSVETSYDDLFLCEEKVEKHPLSNKTSPVSASPKNVSKSGSNDVTTLETSSILLDRRTDYLLKFNYNRYSPRGRNYARRGGQRKRGGRPATAVMRV</sequence>
<dbReference type="InterPro" id="IPR001841">
    <property type="entry name" value="Znf_RING"/>
</dbReference>
<proteinExistence type="predicted"/>
<feature type="region of interest" description="Disordered" evidence="5">
    <location>
        <begin position="147"/>
        <end position="168"/>
    </location>
</feature>
<dbReference type="WBParaSite" id="Csp11.Scaffold630.g20296.t1">
    <property type="protein sequence ID" value="Csp11.Scaffold630.g20296.t1"/>
    <property type="gene ID" value="Csp11.Scaffold630.g20296"/>
</dbReference>
<dbReference type="PROSITE" id="PS00518">
    <property type="entry name" value="ZF_RING_1"/>
    <property type="match status" value="1"/>
</dbReference>
<evidence type="ECO:0000256" key="1">
    <source>
        <dbReference type="ARBA" id="ARBA00022723"/>
    </source>
</evidence>
<evidence type="ECO:0000313" key="8">
    <source>
        <dbReference type="WBParaSite" id="Csp11.Scaffold630.g20296.t1"/>
    </source>
</evidence>